<reference evidence="3" key="1">
    <citation type="submission" date="2025-08" db="UniProtKB">
        <authorList>
            <consortium name="RefSeq"/>
        </authorList>
    </citation>
    <scope>IDENTIFICATION</scope>
</reference>
<feature type="compositionally biased region" description="Low complexity" evidence="1">
    <location>
        <begin position="394"/>
        <end position="414"/>
    </location>
</feature>
<proteinExistence type="predicted"/>
<feature type="region of interest" description="Disordered" evidence="1">
    <location>
        <begin position="1"/>
        <end position="41"/>
    </location>
</feature>
<feature type="region of interest" description="Disordered" evidence="1">
    <location>
        <begin position="556"/>
        <end position="580"/>
    </location>
</feature>
<dbReference type="Proteomes" id="UP001652741">
    <property type="component" value="Unplaced"/>
</dbReference>
<dbReference type="PANTHER" id="PTHR21937">
    <property type="entry name" value="CCDC66 DOMAIN-CONTAINING PROTEIN"/>
    <property type="match status" value="1"/>
</dbReference>
<protein>
    <submittedName>
        <fullName evidence="3">Uncharacterized protein KIAA2012 homolog</fullName>
    </submittedName>
</protein>
<evidence type="ECO:0000313" key="2">
    <source>
        <dbReference type="Proteomes" id="UP001652741"/>
    </source>
</evidence>
<name>A0ABM3E7N3_SALSA</name>
<dbReference type="RefSeq" id="XP_045567068.1">
    <property type="nucleotide sequence ID" value="XM_045711112.1"/>
</dbReference>
<feature type="compositionally biased region" description="Polar residues" evidence="1">
    <location>
        <begin position="246"/>
        <end position="257"/>
    </location>
</feature>
<dbReference type="Pfam" id="PF15709">
    <property type="entry name" value="DUF4670"/>
    <property type="match status" value="1"/>
</dbReference>
<dbReference type="InterPro" id="IPR031440">
    <property type="entry name" value="DUF4670"/>
</dbReference>
<feature type="compositionally biased region" description="Basic and acidic residues" evidence="1">
    <location>
        <begin position="302"/>
        <end position="317"/>
    </location>
</feature>
<organism evidence="2 3">
    <name type="scientific">Salmo salar</name>
    <name type="common">Atlantic salmon</name>
    <dbReference type="NCBI Taxonomy" id="8030"/>
    <lineage>
        <taxon>Eukaryota</taxon>
        <taxon>Metazoa</taxon>
        <taxon>Chordata</taxon>
        <taxon>Craniata</taxon>
        <taxon>Vertebrata</taxon>
        <taxon>Euteleostomi</taxon>
        <taxon>Actinopterygii</taxon>
        <taxon>Neopterygii</taxon>
        <taxon>Teleostei</taxon>
        <taxon>Protacanthopterygii</taxon>
        <taxon>Salmoniformes</taxon>
        <taxon>Salmonidae</taxon>
        <taxon>Salmoninae</taxon>
        <taxon>Salmo</taxon>
    </lineage>
</organism>
<feature type="compositionally biased region" description="Low complexity" evidence="1">
    <location>
        <begin position="429"/>
        <end position="446"/>
    </location>
</feature>
<keyword evidence="2" id="KW-1185">Reference proteome</keyword>
<feature type="compositionally biased region" description="Basic residues" evidence="1">
    <location>
        <begin position="348"/>
        <end position="357"/>
    </location>
</feature>
<feature type="region of interest" description="Disordered" evidence="1">
    <location>
        <begin position="65"/>
        <end position="449"/>
    </location>
</feature>
<feature type="compositionally biased region" description="Polar residues" evidence="1">
    <location>
        <begin position="208"/>
        <end position="221"/>
    </location>
</feature>
<feature type="compositionally biased region" description="Basic and acidic residues" evidence="1">
    <location>
        <begin position="381"/>
        <end position="390"/>
    </location>
</feature>
<feature type="compositionally biased region" description="Low complexity" evidence="1">
    <location>
        <begin position="289"/>
        <end position="301"/>
    </location>
</feature>
<evidence type="ECO:0000256" key="1">
    <source>
        <dbReference type="SAM" id="MobiDB-lite"/>
    </source>
</evidence>
<dbReference type="GeneID" id="123731710"/>
<feature type="compositionally biased region" description="Basic and acidic residues" evidence="1">
    <location>
        <begin position="358"/>
        <end position="368"/>
    </location>
</feature>
<feature type="compositionally biased region" description="Polar residues" evidence="1">
    <location>
        <begin position="279"/>
        <end position="288"/>
    </location>
</feature>
<gene>
    <name evidence="3" type="primary">LOC123731710</name>
</gene>
<evidence type="ECO:0000313" key="3">
    <source>
        <dbReference type="RefSeq" id="XP_045567068.1"/>
    </source>
</evidence>
<feature type="compositionally biased region" description="Basic and acidic residues" evidence="1">
    <location>
        <begin position="175"/>
        <end position="199"/>
    </location>
</feature>
<accession>A0ABM3E7N3</accession>
<sequence length="676" mass="76946">MAGRLRGPGKQSSMAIYKDRSDVHIPGDPSDPGRAMVRGSLPLELRELQQQTGRSLGTLILGPDGEVIQMSPWDPNNMSATEDQPEDQVTRDHGEASNPERPQTNMDECELVQEVGSDGQTVVSGEQRQEPESPRNRTTRKQLHPDAQRPGGRHKDMMAALSYNLRSRTAPVEIPRQEEGKATREGKEVRREEAEEKSTTRKRRQDLDQTGPQTSGVSSLPTTEEEEEEETQNINPHKPSQPIPTGLSTERALSQKKNPNRSEGPLTPSGRKRGHSKKTNVTVDEQNPQQVEGQTQETGEQTIREKKKKDTLNKEVESQDSPTLQKMTKRKVIEGQEQNQEVFSKEAGKKKKARVKGKPKEKTNKTNESETSPSALGPGGDVKKDTEERSVVQSPRSNHSSVNRSSSSNGQSGQRSHRSTSCEDEVLPSGQRRSSRDQLSSSSVVVAAETQPLNLVMSDTSISTIGRFQSVTETGVGFDKLLAVWLRRLAEEEERQLLEEKETERRRKEQAEKEREWRKKEKKRRQFEMIQKIRQEEEERRAAELELQRLEEAMSKEEDRKRLAAMEDHEKREYLQKQKEEEEERKKVVEERKIREEEAAQWAKEEARLQAELFARQRAMLEQQLQFRRGLLTEAGALGQTQDISRAWVYSYFQLIQLLGLTEVPTAQEDSPEDMS</sequence>
<feature type="compositionally biased region" description="Basic and acidic residues" evidence="1">
    <location>
        <begin position="143"/>
        <end position="157"/>
    </location>
</feature>
<dbReference type="PANTHER" id="PTHR21937:SF5">
    <property type="entry name" value="GENE 973-RELATED"/>
    <property type="match status" value="1"/>
</dbReference>